<dbReference type="Proteomes" id="UP000257109">
    <property type="component" value="Unassembled WGS sequence"/>
</dbReference>
<proteinExistence type="predicted"/>
<name>A0A371HL54_MUCPR</name>
<organism evidence="1 2">
    <name type="scientific">Mucuna pruriens</name>
    <name type="common">Velvet bean</name>
    <name type="synonym">Dolichos pruriens</name>
    <dbReference type="NCBI Taxonomy" id="157652"/>
    <lineage>
        <taxon>Eukaryota</taxon>
        <taxon>Viridiplantae</taxon>
        <taxon>Streptophyta</taxon>
        <taxon>Embryophyta</taxon>
        <taxon>Tracheophyta</taxon>
        <taxon>Spermatophyta</taxon>
        <taxon>Magnoliopsida</taxon>
        <taxon>eudicotyledons</taxon>
        <taxon>Gunneridae</taxon>
        <taxon>Pentapetalae</taxon>
        <taxon>rosids</taxon>
        <taxon>fabids</taxon>
        <taxon>Fabales</taxon>
        <taxon>Fabaceae</taxon>
        <taxon>Papilionoideae</taxon>
        <taxon>50 kb inversion clade</taxon>
        <taxon>NPAAA clade</taxon>
        <taxon>indigoferoid/millettioid clade</taxon>
        <taxon>Phaseoleae</taxon>
        <taxon>Mucuna</taxon>
    </lineage>
</organism>
<dbReference type="AlphaFoldDB" id="A0A371HL54"/>
<evidence type="ECO:0000313" key="1">
    <source>
        <dbReference type="EMBL" id="RDY03509.1"/>
    </source>
</evidence>
<accession>A0A371HL54</accession>
<protein>
    <recommendedName>
        <fullName evidence="3">Retrotransposon gag domain-containing protein</fullName>
    </recommendedName>
</protein>
<keyword evidence="2" id="KW-1185">Reference proteome</keyword>
<evidence type="ECO:0000313" key="2">
    <source>
        <dbReference type="Proteomes" id="UP000257109"/>
    </source>
</evidence>
<evidence type="ECO:0008006" key="3">
    <source>
        <dbReference type="Google" id="ProtNLM"/>
    </source>
</evidence>
<comment type="caution">
    <text evidence="1">The sequence shown here is derived from an EMBL/GenBank/DDBJ whole genome shotgun (WGS) entry which is preliminary data.</text>
</comment>
<dbReference type="OrthoDB" id="1731207at2759"/>
<dbReference type="EMBL" id="QJKJ01002288">
    <property type="protein sequence ID" value="RDY03509.1"/>
    <property type="molecule type" value="Genomic_DNA"/>
</dbReference>
<sequence length="89" mass="10256">MKKSELSLMNSHGMRRHVNTWPGLKREMRTRFGSKSVEEYHKDMEVALSSTNVLESNEATMGRFVHGLNQDILDMVEMSHCSTMNNLVQ</sequence>
<feature type="non-terminal residue" evidence="1">
    <location>
        <position position="1"/>
    </location>
</feature>
<reference evidence="1" key="1">
    <citation type="submission" date="2018-05" db="EMBL/GenBank/DDBJ databases">
        <title>Draft genome of Mucuna pruriens seed.</title>
        <authorList>
            <person name="Nnadi N.E."/>
            <person name="Vos R."/>
            <person name="Hasami M.H."/>
            <person name="Devisetty U.K."/>
            <person name="Aguiy J.C."/>
        </authorList>
    </citation>
    <scope>NUCLEOTIDE SEQUENCE [LARGE SCALE GENOMIC DNA]</scope>
    <source>
        <strain evidence="1">JCA_2017</strain>
    </source>
</reference>
<gene>
    <name evidence="1" type="ORF">CR513_12914</name>
</gene>